<dbReference type="InterPro" id="IPR036388">
    <property type="entry name" value="WH-like_DNA-bd_sf"/>
</dbReference>
<evidence type="ECO:0000313" key="6">
    <source>
        <dbReference type="EMBL" id="VEG45826.1"/>
    </source>
</evidence>
<evidence type="ECO:0000256" key="1">
    <source>
        <dbReference type="ARBA" id="ARBA00022679"/>
    </source>
</evidence>
<dbReference type="GO" id="GO:0016301">
    <property type="term" value="F:kinase activity"/>
    <property type="evidence" value="ECO:0007669"/>
    <property type="project" value="UniProtKB-KW"/>
</dbReference>
<dbReference type="InterPro" id="IPR029016">
    <property type="entry name" value="GAF-like_dom_sf"/>
</dbReference>
<dbReference type="SUPFAM" id="SSF52172">
    <property type="entry name" value="CheY-like"/>
    <property type="match status" value="1"/>
</dbReference>
<dbReference type="PROSITE" id="PS50921">
    <property type="entry name" value="ANTAR"/>
    <property type="match status" value="1"/>
</dbReference>
<dbReference type="AlphaFoldDB" id="A0A3S4S668"/>
<dbReference type="SUPFAM" id="SSF55781">
    <property type="entry name" value="GAF domain-like"/>
    <property type="match status" value="1"/>
</dbReference>
<dbReference type="Gene3D" id="3.30.450.40">
    <property type="match status" value="1"/>
</dbReference>
<gene>
    <name evidence="6" type="ORF">NCTC10485_00787</name>
</gene>
<dbReference type="GO" id="GO:0003723">
    <property type="term" value="F:RNA binding"/>
    <property type="evidence" value="ECO:0007669"/>
    <property type="project" value="InterPro"/>
</dbReference>
<accession>A0A3S4S668</accession>
<proteinExistence type="predicted"/>
<evidence type="ECO:0000256" key="4">
    <source>
        <dbReference type="ARBA" id="ARBA00023163"/>
    </source>
</evidence>
<dbReference type="PIRSF" id="PIRSF036625">
    <property type="entry name" value="GAF_ANTAR"/>
    <property type="match status" value="1"/>
</dbReference>
<dbReference type="Pfam" id="PF03861">
    <property type="entry name" value="ANTAR"/>
    <property type="match status" value="1"/>
</dbReference>
<evidence type="ECO:0000259" key="5">
    <source>
        <dbReference type="PROSITE" id="PS50921"/>
    </source>
</evidence>
<dbReference type="EMBL" id="LR134355">
    <property type="protein sequence ID" value="VEG45826.1"/>
    <property type="molecule type" value="Genomic_DNA"/>
</dbReference>
<dbReference type="InterPro" id="IPR011006">
    <property type="entry name" value="CheY-like_superfamily"/>
</dbReference>
<dbReference type="InterPro" id="IPR012074">
    <property type="entry name" value="GAF_ANTAR"/>
</dbReference>
<dbReference type="InterPro" id="IPR003018">
    <property type="entry name" value="GAF"/>
</dbReference>
<keyword evidence="2" id="KW-0418">Kinase</keyword>
<keyword evidence="1" id="KW-0808">Transferase</keyword>
<dbReference type="Proteomes" id="UP000282551">
    <property type="component" value="Chromosome"/>
</dbReference>
<evidence type="ECO:0000256" key="2">
    <source>
        <dbReference type="ARBA" id="ARBA00022777"/>
    </source>
</evidence>
<reference evidence="6 7" key="1">
    <citation type="submission" date="2018-12" db="EMBL/GenBank/DDBJ databases">
        <authorList>
            <consortium name="Pathogen Informatics"/>
        </authorList>
    </citation>
    <scope>NUCLEOTIDE SEQUENCE [LARGE SCALE GENOMIC DNA]</scope>
    <source>
        <strain evidence="6 7">NCTC10485</strain>
    </source>
</reference>
<dbReference type="Gene3D" id="1.10.10.10">
    <property type="entry name" value="Winged helix-like DNA-binding domain superfamily/Winged helix DNA-binding domain"/>
    <property type="match status" value="1"/>
</dbReference>
<sequence>MGPMCDSLVVRAQSDHSLANQMAELARNLAVPLQLDQVLEGVTRSVLEVLPGAEMAGFLLFTKAEKFETQAATADLMYTIDALQVRHGEGPCMEAAIDELIVRTDDFEHEQRWPHFTADVLDLGLRSALSFKLYTSQRNAGALNIFSTQPNAFGPEDEALGQVLAAHAAAAILASRQGEQLKSALNSRDLIGQAKGIIMERFDVDAVRAFEMLRELSQSSNVKLVEIAQQVIEKRG</sequence>
<keyword evidence="3" id="KW-0805">Transcription regulation</keyword>
<organism evidence="6 7">
    <name type="scientific">Mycolicibacterium chitae</name>
    <name type="common">Mycobacterium chitae</name>
    <dbReference type="NCBI Taxonomy" id="1792"/>
    <lineage>
        <taxon>Bacteria</taxon>
        <taxon>Bacillati</taxon>
        <taxon>Actinomycetota</taxon>
        <taxon>Actinomycetes</taxon>
        <taxon>Mycobacteriales</taxon>
        <taxon>Mycobacteriaceae</taxon>
        <taxon>Mycolicibacterium</taxon>
    </lineage>
</organism>
<evidence type="ECO:0000313" key="7">
    <source>
        <dbReference type="Proteomes" id="UP000282551"/>
    </source>
</evidence>
<protein>
    <submittedName>
        <fullName evidence="6">Response regulator receiver/ANTAR domain-containing protein</fullName>
    </submittedName>
</protein>
<dbReference type="Pfam" id="PF13185">
    <property type="entry name" value="GAF_2"/>
    <property type="match status" value="1"/>
</dbReference>
<evidence type="ECO:0000256" key="3">
    <source>
        <dbReference type="ARBA" id="ARBA00023015"/>
    </source>
</evidence>
<dbReference type="InterPro" id="IPR005561">
    <property type="entry name" value="ANTAR"/>
</dbReference>
<keyword evidence="4" id="KW-0804">Transcription</keyword>
<dbReference type="SMART" id="SM01012">
    <property type="entry name" value="ANTAR"/>
    <property type="match status" value="1"/>
</dbReference>
<feature type="domain" description="ANTAR" evidence="5">
    <location>
        <begin position="171"/>
        <end position="232"/>
    </location>
</feature>
<keyword evidence="7" id="KW-1185">Reference proteome</keyword>
<name>A0A3S4S668_MYCCI</name>